<reference evidence="3" key="1">
    <citation type="submission" date="2018-02" db="EMBL/GenBank/DDBJ databases">
        <title>Phenotypic and genomic properties of facultatively anaerobic sulfur-reducing natronoarchaea from hypersaline soda lakes.</title>
        <authorList>
            <person name="Sorokin D.Y."/>
            <person name="Kublanov I.V."/>
            <person name="Roman P."/>
            <person name="Sinninghe Damste J.S."/>
            <person name="Golyshin P.N."/>
            <person name="Rojo D."/>
            <person name="Ciordia S."/>
            <person name="Mena M.D.C."/>
            <person name="Ferrer M."/>
            <person name="Messina E."/>
            <person name="Smedile F."/>
            <person name="La Spada G."/>
            <person name="La Cono V."/>
            <person name="Yakimov M.M."/>
        </authorList>
    </citation>
    <scope>NUCLEOTIDE SEQUENCE [LARGE SCALE GENOMIC DNA]</scope>
    <source>
        <strain evidence="3">AArc-Mg</strain>
    </source>
</reference>
<dbReference type="Proteomes" id="UP000258613">
    <property type="component" value="Chromosome"/>
</dbReference>
<dbReference type="KEGG" id="nag:AArcMg_1468"/>
<dbReference type="EMBL" id="CP027033">
    <property type="protein sequence ID" value="AXR81481.1"/>
    <property type="molecule type" value="Genomic_DNA"/>
</dbReference>
<keyword evidence="1" id="KW-1133">Transmembrane helix</keyword>
<feature type="transmembrane region" description="Helical" evidence="1">
    <location>
        <begin position="88"/>
        <end position="104"/>
    </location>
</feature>
<evidence type="ECO:0000256" key="1">
    <source>
        <dbReference type="SAM" id="Phobius"/>
    </source>
</evidence>
<evidence type="ECO:0000313" key="2">
    <source>
        <dbReference type="EMBL" id="AXR81481.1"/>
    </source>
</evidence>
<keyword evidence="1" id="KW-0812">Transmembrane</keyword>
<sequence>MSQPEDTRDRVDAGDEAVVEPFGHPVTINELHAMILGFSGLVIGYTLPVLGPLLILYAILGKPRFHSMAHDHPDYRMAIGYKSIRHEPWYFLFTYICTFMIGVLV</sequence>
<accession>A0A346PPN6</accession>
<organism evidence="2 3">
    <name type="scientific">Natrarchaeobaculum sulfurireducens</name>
    <dbReference type="NCBI Taxonomy" id="2044521"/>
    <lineage>
        <taxon>Archaea</taxon>
        <taxon>Methanobacteriati</taxon>
        <taxon>Methanobacteriota</taxon>
        <taxon>Stenosarchaea group</taxon>
        <taxon>Halobacteria</taxon>
        <taxon>Halobacteriales</taxon>
        <taxon>Natrialbaceae</taxon>
        <taxon>Natrarchaeobaculum</taxon>
    </lineage>
</organism>
<dbReference type="AlphaFoldDB" id="A0A346PPN6"/>
<gene>
    <name evidence="2" type="ORF">AArcMg_1468</name>
</gene>
<name>A0A346PPN6_9EURY</name>
<evidence type="ECO:0000313" key="3">
    <source>
        <dbReference type="Proteomes" id="UP000258613"/>
    </source>
</evidence>
<dbReference type="GeneID" id="37641957"/>
<dbReference type="RefSeq" id="WP_117368148.1">
    <property type="nucleotide sequence ID" value="NZ_CP027033.1"/>
</dbReference>
<keyword evidence="3" id="KW-1185">Reference proteome</keyword>
<protein>
    <submittedName>
        <fullName evidence="2">Uncharacterized protein</fullName>
    </submittedName>
</protein>
<feature type="transmembrane region" description="Helical" evidence="1">
    <location>
        <begin position="31"/>
        <end position="60"/>
    </location>
</feature>
<proteinExistence type="predicted"/>
<keyword evidence="1" id="KW-0472">Membrane</keyword>
<dbReference type="OrthoDB" id="195794at2157"/>